<reference evidence="1" key="1">
    <citation type="journal article" date="2015" name="Nature">
        <title>Complex archaea that bridge the gap between prokaryotes and eukaryotes.</title>
        <authorList>
            <person name="Spang A."/>
            <person name="Saw J.H."/>
            <person name="Jorgensen S.L."/>
            <person name="Zaremba-Niedzwiedzka K."/>
            <person name="Martijn J."/>
            <person name="Lind A.E."/>
            <person name="van Eijk R."/>
            <person name="Schleper C."/>
            <person name="Guy L."/>
            <person name="Ettema T.J."/>
        </authorList>
    </citation>
    <scope>NUCLEOTIDE SEQUENCE</scope>
</reference>
<accession>A0A0F9HRR5</accession>
<sequence>MASTDLELIIKAQDQASKTLESISKKAGGLAKVMGKALRAGALAGGVA</sequence>
<comment type="caution">
    <text evidence="1">The sequence shown here is derived from an EMBL/GenBank/DDBJ whole genome shotgun (WGS) entry which is preliminary data.</text>
</comment>
<protein>
    <submittedName>
        <fullName evidence="1">Uncharacterized protein</fullName>
    </submittedName>
</protein>
<evidence type="ECO:0000313" key="1">
    <source>
        <dbReference type="EMBL" id="KKL77812.1"/>
    </source>
</evidence>
<feature type="non-terminal residue" evidence="1">
    <location>
        <position position="48"/>
    </location>
</feature>
<gene>
    <name evidence="1" type="ORF">LCGC14_2031190</name>
</gene>
<name>A0A0F9HRR5_9ZZZZ</name>
<proteinExistence type="predicted"/>
<dbReference type="AlphaFoldDB" id="A0A0F9HRR5"/>
<dbReference type="EMBL" id="LAZR01023642">
    <property type="protein sequence ID" value="KKL77812.1"/>
    <property type="molecule type" value="Genomic_DNA"/>
</dbReference>
<organism evidence="1">
    <name type="scientific">marine sediment metagenome</name>
    <dbReference type="NCBI Taxonomy" id="412755"/>
    <lineage>
        <taxon>unclassified sequences</taxon>
        <taxon>metagenomes</taxon>
        <taxon>ecological metagenomes</taxon>
    </lineage>
</organism>